<feature type="compositionally biased region" description="Polar residues" evidence="1">
    <location>
        <begin position="669"/>
        <end position="681"/>
    </location>
</feature>
<keyword evidence="2" id="KW-0812">Transmembrane</keyword>
<sequence length="681" mass="76144">MTLEVETRFIKHGQWTDLDRGPVMGKTITTSTSTGNLVIAILAVLSTLGTAHLWHLVTFAIHQVRANGRPSDALFRQQQAMLRTLPTPSSVMADTIKLWWAWRHKAKRPFLRSLVLLLLALSFTATTIAASVFSSLIVSTKDLIVLVDSPKCGSVDTSRFFTAFYADRVEAVASPYAEECYRDGTLPETCKAFVRPNIPFTITEAPCPFDPIICKNGSVSLDSGLLDVGPTFGLNIKPSEGVKFRKKTTCAVLPLVREHVDVLNYTEYMESNVSFSREPIEGESVISFSYGPTPDSPNTYGVGVIESALLQFYTVNTMKNYSNPEAPTFRQFDPIDLLKPNNSNLVLIFLGSNAVTYNQTIEDPLFSAHVPVPIRTIDLYGQFAESTLYMADLMTRVMACQEQYEYCYIRPSGEEFCTGLRDIPYTSQFPDLTELQRRIVALLAYSSYMFDMSRAKDTLAGKSLRNDKVVSSLPDNQWILELERWNKQTWAAFQIAVTDHAIGPTLRDTGTDAYDPPKSEGGKQLCRVQKMGKTGGVANISVFGLAFIITFSCLIVLLDFFVLKFLIYLSQFRRALAPRIDRWIQDGIWQLQRRAYEGEGHRCWTDLEMEIPLTTEGKELKDLPITWVPEKSPFCDSASTIGRRNDSAGYEGSFTQESVMSRGDPGPVNSRQNGLGLSNMI</sequence>
<evidence type="ECO:0000256" key="2">
    <source>
        <dbReference type="SAM" id="Phobius"/>
    </source>
</evidence>
<feature type="transmembrane region" description="Helical" evidence="2">
    <location>
        <begin position="37"/>
        <end position="61"/>
    </location>
</feature>
<reference evidence="3 4" key="1">
    <citation type="journal article" date="2018" name="Front. Microbiol.">
        <title>Genome-Wide Analysis of Corynespora cassiicola Leaf Fall Disease Putative Effectors.</title>
        <authorList>
            <person name="Lopez D."/>
            <person name="Ribeiro S."/>
            <person name="Label P."/>
            <person name="Fumanal B."/>
            <person name="Venisse J.S."/>
            <person name="Kohler A."/>
            <person name="de Oliveira R.R."/>
            <person name="Labutti K."/>
            <person name="Lipzen A."/>
            <person name="Lail K."/>
            <person name="Bauer D."/>
            <person name="Ohm R.A."/>
            <person name="Barry K.W."/>
            <person name="Spatafora J."/>
            <person name="Grigoriev I.V."/>
            <person name="Martin F.M."/>
            <person name="Pujade-Renaud V."/>
        </authorList>
    </citation>
    <scope>NUCLEOTIDE SEQUENCE [LARGE SCALE GENOMIC DNA]</scope>
    <source>
        <strain evidence="3 4">Philippines</strain>
    </source>
</reference>
<dbReference type="EMBL" id="KZ678140">
    <property type="protein sequence ID" value="PSN62993.1"/>
    <property type="molecule type" value="Genomic_DNA"/>
</dbReference>
<name>A0A2T2NC47_CORCC</name>
<feature type="transmembrane region" description="Helical" evidence="2">
    <location>
        <begin position="114"/>
        <end position="138"/>
    </location>
</feature>
<dbReference type="AlphaFoldDB" id="A0A2T2NC47"/>
<evidence type="ECO:0000313" key="4">
    <source>
        <dbReference type="Proteomes" id="UP000240883"/>
    </source>
</evidence>
<dbReference type="OrthoDB" id="3540210at2759"/>
<accession>A0A2T2NC47</accession>
<feature type="transmembrane region" description="Helical" evidence="2">
    <location>
        <begin position="542"/>
        <end position="569"/>
    </location>
</feature>
<proteinExistence type="predicted"/>
<dbReference type="Proteomes" id="UP000240883">
    <property type="component" value="Unassembled WGS sequence"/>
</dbReference>
<organism evidence="3 4">
    <name type="scientific">Corynespora cassiicola Philippines</name>
    <dbReference type="NCBI Taxonomy" id="1448308"/>
    <lineage>
        <taxon>Eukaryota</taxon>
        <taxon>Fungi</taxon>
        <taxon>Dikarya</taxon>
        <taxon>Ascomycota</taxon>
        <taxon>Pezizomycotina</taxon>
        <taxon>Dothideomycetes</taxon>
        <taxon>Pleosporomycetidae</taxon>
        <taxon>Pleosporales</taxon>
        <taxon>Corynesporascaceae</taxon>
        <taxon>Corynespora</taxon>
    </lineage>
</organism>
<evidence type="ECO:0000256" key="1">
    <source>
        <dbReference type="SAM" id="MobiDB-lite"/>
    </source>
</evidence>
<gene>
    <name evidence="3" type="ORF">BS50DRAFT_591218</name>
</gene>
<feature type="region of interest" description="Disordered" evidence="1">
    <location>
        <begin position="656"/>
        <end position="681"/>
    </location>
</feature>
<keyword evidence="4" id="KW-1185">Reference proteome</keyword>
<evidence type="ECO:0000313" key="3">
    <source>
        <dbReference type="EMBL" id="PSN62993.1"/>
    </source>
</evidence>
<keyword evidence="2" id="KW-0472">Membrane</keyword>
<keyword evidence="2" id="KW-1133">Transmembrane helix</keyword>
<protein>
    <submittedName>
        <fullName evidence="3">Uncharacterized protein</fullName>
    </submittedName>
</protein>